<evidence type="ECO:0000256" key="1">
    <source>
        <dbReference type="SAM" id="Phobius"/>
    </source>
</evidence>
<keyword evidence="3" id="KW-1185">Reference proteome</keyword>
<proteinExistence type="predicted"/>
<keyword evidence="1" id="KW-0472">Membrane</keyword>
<dbReference type="PATRIC" id="fig|162209.4.peg.2022"/>
<accession>A0A0U2IM94</accession>
<dbReference type="EMBL" id="CP013652">
    <property type="protein sequence ID" value="ALS22283.1"/>
    <property type="molecule type" value="Genomic_DNA"/>
</dbReference>
<reference evidence="3" key="1">
    <citation type="submission" date="2015-12" db="EMBL/GenBank/DDBJ databases">
        <title>Complete genome sequences of two moderately thermophilic Paenibacillus species.</title>
        <authorList>
            <person name="Butler R.III."/>
            <person name="Wang J."/>
            <person name="Stark B.C."/>
            <person name="Pombert J.-F."/>
        </authorList>
    </citation>
    <scope>NUCLEOTIDE SEQUENCE [LARGE SCALE GENOMIC DNA]</scope>
    <source>
        <strain evidence="3">32O-Y</strain>
    </source>
</reference>
<name>A0A0U2IM94_9BACL</name>
<feature type="transmembrane region" description="Helical" evidence="1">
    <location>
        <begin position="31"/>
        <end position="51"/>
    </location>
</feature>
<dbReference type="KEGG" id="pnp:IJ22_19090"/>
<sequence>MFKQHNIVNYLSILTSIILICSISSSDSDITRYSVYILAVMTIIISFISILRTRSHNR</sequence>
<dbReference type="Proteomes" id="UP000061660">
    <property type="component" value="Chromosome"/>
</dbReference>
<evidence type="ECO:0000313" key="2">
    <source>
        <dbReference type="EMBL" id="ALS22283.1"/>
    </source>
</evidence>
<reference evidence="2 3" key="2">
    <citation type="journal article" date="2016" name="Genome Announc.">
        <title>Complete Genome Sequences of Two Interactive Moderate Thermophiles, Paenibacillus napthalenovorans 32O-Y and Paenibacillus sp. 32O-W.</title>
        <authorList>
            <person name="Butler R.R.III."/>
            <person name="Wang J."/>
            <person name="Stark B.C."/>
            <person name="Pombert J.F."/>
        </authorList>
    </citation>
    <scope>NUCLEOTIDE SEQUENCE [LARGE SCALE GENOMIC DNA]</scope>
    <source>
        <strain evidence="2 3">32O-Y</strain>
    </source>
</reference>
<keyword evidence="1" id="KW-1133">Transmembrane helix</keyword>
<gene>
    <name evidence="2" type="ORF">IJ22_19090</name>
</gene>
<feature type="transmembrane region" description="Helical" evidence="1">
    <location>
        <begin position="7"/>
        <end position="25"/>
    </location>
</feature>
<evidence type="ECO:0000313" key="3">
    <source>
        <dbReference type="Proteomes" id="UP000061660"/>
    </source>
</evidence>
<dbReference type="AlphaFoldDB" id="A0A0U2IM94"/>
<protein>
    <submittedName>
        <fullName evidence="2">Uncharacterized protein</fullName>
    </submittedName>
</protein>
<organism evidence="2 3">
    <name type="scientific">Paenibacillus naphthalenovorans</name>
    <dbReference type="NCBI Taxonomy" id="162209"/>
    <lineage>
        <taxon>Bacteria</taxon>
        <taxon>Bacillati</taxon>
        <taxon>Bacillota</taxon>
        <taxon>Bacilli</taxon>
        <taxon>Bacillales</taxon>
        <taxon>Paenibacillaceae</taxon>
        <taxon>Paenibacillus</taxon>
    </lineage>
</organism>
<keyword evidence="1" id="KW-0812">Transmembrane</keyword>